<dbReference type="Gene3D" id="2.30.130.110">
    <property type="match status" value="1"/>
</dbReference>
<feature type="domain" description="SAF" evidence="2">
    <location>
        <begin position="15"/>
        <end position="86"/>
    </location>
</feature>
<reference evidence="3 4" key="1">
    <citation type="submission" date="2018-04" db="EMBL/GenBank/DDBJ databases">
        <title>Genomic Encyclopedia of Archaeal and Bacterial Type Strains, Phase II (KMG-II): from individual species to whole genera.</title>
        <authorList>
            <person name="Goeker M."/>
        </authorList>
    </citation>
    <scope>NUCLEOTIDE SEQUENCE [LARGE SCALE GENOMIC DNA]</scope>
    <source>
        <strain evidence="3 4">DSM 26809</strain>
    </source>
</reference>
<dbReference type="InterPro" id="IPR044144">
    <property type="entry name" value="SAF_UxaA/GarD"/>
</dbReference>
<dbReference type="PANTHER" id="PTHR30536">
    <property type="entry name" value="ALTRONATE/GALACTARATE DEHYDRATASE"/>
    <property type="match status" value="1"/>
</dbReference>
<evidence type="ECO:0000256" key="1">
    <source>
        <dbReference type="ARBA" id="ARBA00023239"/>
    </source>
</evidence>
<dbReference type="GO" id="GO:0016829">
    <property type="term" value="F:lyase activity"/>
    <property type="evidence" value="ECO:0007669"/>
    <property type="project" value="UniProtKB-KW"/>
</dbReference>
<accession>A0A2T5JGK7</accession>
<dbReference type="PANTHER" id="PTHR30536:SF5">
    <property type="entry name" value="ALTRONATE DEHYDRATASE"/>
    <property type="match status" value="1"/>
</dbReference>
<evidence type="ECO:0000313" key="3">
    <source>
        <dbReference type="EMBL" id="PTR01531.1"/>
    </source>
</evidence>
<keyword evidence="4" id="KW-1185">Reference proteome</keyword>
<gene>
    <name evidence="3" type="ORF">C8P68_101765</name>
</gene>
<dbReference type="SMART" id="SM00858">
    <property type="entry name" value="SAF"/>
    <property type="match status" value="1"/>
</dbReference>
<keyword evidence="1" id="KW-0456">Lyase</keyword>
<dbReference type="GO" id="GO:0019698">
    <property type="term" value="P:D-galacturonate catabolic process"/>
    <property type="evidence" value="ECO:0007669"/>
    <property type="project" value="TreeGrafter"/>
</dbReference>
<dbReference type="CDD" id="cd11613">
    <property type="entry name" value="SAF_AH_GD"/>
    <property type="match status" value="1"/>
</dbReference>
<name>A0A2T5JGK7_9SPHI</name>
<dbReference type="OrthoDB" id="9804574at2"/>
<evidence type="ECO:0000259" key="2">
    <source>
        <dbReference type="SMART" id="SM00858"/>
    </source>
</evidence>
<organism evidence="3 4">
    <name type="scientific">Mucilaginibacter yixingensis</name>
    <dbReference type="NCBI Taxonomy" id="1295612"/>
    <lineage>
        <taxon>Bacteria</taxon>
        <taxon>Pseudomonadati</taxon>
        <taxon>Bacteroidota</taxon>
        <taxon>Sphingobacteriia</taxon>
        <taxon>Sphingobacteriales</taxon>
        <taxon>Sphingobacteriaceae</taxon>
        <taxon>Mucilaginibacter</taxon>
    </lineage>
</organism>
<protein>
    <submittedName>
        <fullName evidence="3">SAF domain-containing protein</fullName>
    </submittedName>
</protein>
<dbReference type="RefSeq" id="WP_107826909.1">
    <property type="nucleotide sequence ID" value="NZ_CP160205.1"/>
</dbReference>
<sequence>MTEKDSNTIHLHASDNVVACKKTLMEGSTILIMNKPVVIAVTVGIGHKLACKDIARGEIIFKYGVPIGKATEYIPFGSHVHTHNIESNYIPTYLID</sequence>
<proteinExistence type="predicted"/>
<comment type="caution">
    <text evidence="3">The sequence shown here is derived from an EMBL/GenBank/DDBJ whole genome shotgun (WGS) entry which is preliminary data.</text>
</comment>
<dbReference type="EMBL" id="QAOQ01000001">
    <property type="protein sequence ID" value="PTR01531.1"/>
    <property type="molecule type" value="Genomic_DNA"/>
</dbReference>
<evidence type="ECO:0000313" key="4">
    <source>
        <dbReference type="Proteomes" id="UP000244168"/>
    </source>
</evidence>
<dbReference type="InterPro" id="IPR013974">
    <property type="entry name" value="SAF"/>
</dbReference>
<dbReference type="AlphaFoldDB" id="A0A2T5JGK7"/>
<dbReference type="Proteomes" id="UP000244168">
    <property type="component" value="Unassembled WGS sequence"/>
</dbReference>
<dbReference type="InterPro" id="IPR052172">
    <property type="entry name" value="UxaA_altronate/galactarate_dh"/>
</dbReference>